<dbReference type="Pfam" id="PF00106">
    <property type="entry name" value="adh_short"/>
    <property type="match status" value="1"/>
</dbReference>
<dbReference type="Gene3D" id="3.40.50.720">
    <property type="entry name" value="NAD(P)-binding Rossmann-like Domain"/>
    <property type="match status" value="2"/>
</dbReference>
<dbReference type="SUPFAM" id="SSF51735">
    <property type="entry name" value="NAD(P)-binding Rossmann-fold domains"/>
    <property type="match status" value="1"/>
</dbReference>
<gene>
    <name evidence="2" type="ORF">ACFQVD_18985</name>
</gene>
<dbReference type="InterPro" id="IPR036291">
    <property type="entry name" value="NAD(P)-bd_dom_sf"/>
</dbReference>
<comment type="caution">
    <text evidence="2">The sequence shown here is derived from an EMBL/GenBank/DDBJ whole genome shotgun (WGS) entry which is preliminary data.</text>
</comment>
<dbReference type="EMBL" id="JBHTEE010000001">
    <property type="protein sequence ID" value="MFC7602190.1"/>
    <property type="molecule type" value="Genomic_DNA"/>
</dbReference>
<dbReference type="Pfam" id="PF13561">
    <property type="entry name" value="adh_short_C2"/>
    <property type="match status" value="1"/>
</dbReference>
<dbReference type="RefSeq" id="WP_343964499.1">
    <property type="nucleotide sequence ID" value="NZ_BAAAGK010000023.1"/>
</dbReference>
<dbReference type="InterPro" id="IPR051468">
    <property type="entry name" value="Fungal_SecMetab_SDRs"/>
</dbReference>
<evidence type="ECO:0000313" key="3">
    <source>
        <dbReference type="Proteomes" id="UP001596514"/>
    </source>
</evidence>
<organism evidence="2 3">
    <name type="scientific">Streptosporangium amethystogenes subsp. fukuiense</name>
    <dbReference type="NCBI Taxonomy" id="698418"/>
    <lineage>
        <taxon>Bacteria</taxon>
        <taxon>Bacillati</taxon>
        <taxon>Actinomycetota</taxon>
        <taxon>Actinomycetes</taxon>
        <taxon>Streptosporangiales</taxon>
        <taxon>Streptosporangiaceae</taxon>
        <taxon>Streptosporangium</taxon>
    </lineage>
</organism>
<accession>A0ABW2T0Q2</accession>
<protein>
    <submittedName>
        <fullName evidence="2">SDR family NAD(P)-dependent oxidoreductase</fullName>
    </submittedName>
</protein>
<proteinExistence type="predicted"/>
<dbReference type="PANTHER" id="PTHR43544">
    <property type="entry name" value="SHORT-CHAIN DEHYDROGENASE/REDUCTASE"/>
    <property type="match status" value="1"/>
</dbReference>
<reference evidence="3" key="1">
    <citation type="journal article" date="2019" name="Int. J. Syst. Evol. Microbiol.">
        <title>The Global Catalogue of Microorganisms (GCM) 10K type strain sequencing project: providing services to taxonomists for standard genome sequencing and annotation.</title>
        <authorList>
            <consortium name="The Broad Institute Genomics Platform"/>
            <consortium name="The Broad Institute Genome Sequencing Center for Infectious Disease"/>
            <person name="Wu L."/>
            <person name="Ma J."/>
        </authorList>
    </citation>
    <scope>NUCLEOTIDE SEQUENCE [LARGE SCALE GENOMIC DNA]</scope>
    <source>
        <strain evidence="3">JCM 10083</strain>
    </source>
</reference>
<name>A0ABW2T0Q2_9ACTN</name>
<keyword evidence="3" id="KW-1185">Reference proteome</keyword>
<feature type="region of interest" description="Disordered" evidence="1">
    <location>
        <begin position="241"/>
        <end position="285"/>
    </location>
</feature>
<dbReference type="InterPro" id="IPR002347">
    <property type="entry name" value="SDR_fam"/>
</dbReference>
<evidence type="ECO:0000256" key="1">
    <source>
        <dbReference type="SAM" id="MobiDB-lite"/>
    </source>
</evidence>
<dbReference type="Proteomes" id="UP001596514">
    <property type="component" value="Unassembled WGS sequence"/>
</dbReference>
<evidence type="ECO:0000313" key="2">
    <source>
        <dbReference type="EMBL" id="MFC7602190.1"/>
    </source>
</evidence>
<sequence length="515" mass="54738">MDSETVWTVLRALGEARRLPLDDPDRRWIAHAALALVRDGQQRRRQDRDRAAKEADAAVLAATAMGSPDRVIDAPLSERPVGEPAGELRRARCCYVCKGKFTRVGSLYHLLCPSCAAFNTARRTARTDLSGRRALVTGGRTKIGHQLALKMLRDGAHVTVTTRFPADAVSRFAESGDWGGRLEVVGIDLCDPRQVIALGERFLVAGDPLDILVNNAAQTLRRPPSAYAALVEGERAGLPPGASAVPGFTPGPTVRLSGDGNRGPSGLPLPPSGDEGWGLPGLSLPPPGAGLRDLAGLPVPSGDGAWDLPGPPVSPFGDETRGLLVSTSVGEAERLSVSPSGDVNPGLPDASGLLPDTSAGNSWSVRIGEVDPAELLEVQLINAVAPFLLIDRLLPLLLAAPFPRRYIVNVSAVEGQFAVPNKTGRHPHTNMAKAGLNMLTRTSAADLARQGVYMCSVDTGWITDENPVPVREWLDRRTPLDVIDGAARVYDPIVRGEAGDPVHGVFLKDYAEAPW</sequence>
<dbReference type="PANTHER" id="PTHR43544:SF2">
    <property type="entry name" value="OXIDOREDUCTASE"/>
    <property type="match status" value="1"/>
</dbReference>